<dbReference type="InterPro" id="IPR036412">
    <property type="entry name" value="HAD-like_sf"/>
</dbReference>
<sequence length="1299" mass="141452">MDGVVTDTAAVHAAAWTQVFDAFLVAREPKPGENCAPFTAGDYQDYVDGKPRYDGVADFLASRGISLPWGRPSDVSAAGTVCGLGNSKDEVFLTRIAESGVPVFDTTVALVRRLRAAGVRAAVFSASRNAARVLDAAGLGDLFAVRVDGRAAEELGLPGKPDPATLVLAAARLGAEPERTVVVEDAEAGVSAGRRGGFGLVIGIDRMRDPDRLLRTGADTVVADAGDIRVRSGFRRLSEVADALACWPSIADAVEDERVAVLMDFDGTISEIVAEPDAAEPIEGVRATLAALAERCPVAVLSGRGLADLRARVGVEGIWYAGSHGFELMGPDGAEYIHDAGPKAERALVRASAELAERLSRIPGVLIEPKRFAVAVHHRKVAADEVAAVVAAVHDIAGAQGLRVTSGRKVTELRPDVDWDKGRALEWVLDLVGRQLRPIYLGDDLTDEDAFDAIRIVGVPVVVRHSDTGDRPTAARFALDNPWRAGDFLRRLADMSSGAGGWARGRSWLLTYDGYDPDAERLREALCAVGNGYLVSRAAAPESCAGAHHYPGTYVAGVYNRLGDDIGGRHVENESLVNLPNWLPLTWRIDGDDWFDCERVELLDYTQQFDLRAAVLTRRLRYRDSADRITAVVQERFASMTAPHVCAMRTTVTPENWSGPVTMRSAIDTSVRNSGVDRYRELSGTHLADLRSHTPDAHTACVLMRTTQSLVTVAVAIRTTVGTSRQEAAGSALTDGPAGHDYVVRAEAGRPVVVDKTAAVFTGRDRAISAPDEAALRLLGESPGYAELRAAHVDAWEHLWRRLRIDLDADENSARALRLHVLQVAQTLSGHTSDLDVGVPARGLHGEAYRGHVFWDELFVLPVVGLRDPALTRELLRYRYRRLPQARAAARARGCRGALFPWQSGSDGREESQRVHLNPRSGHWNPDPSVRAEHAGAAVAYNVWQYYQVTGDRAFLAEFGAELLVEIARFWSDRAGYDPADDRFHIRGVIGPDEFHSGYPGAPYDGIDDNAYTNVMAVWVIRRALDAMELLAPRVRSELLDRLAVPAAEPERWAEVADRMFVPFHDGVISQFAGYHRLAELDWDSYRARYGDISRLDRILEAEGDDVNRYRAAKQADVLMLFYLFSAEELGALLGGLGYDFGGPAIPRTVDYYLARTSHGSTLSAVVHAWVLARANRDRAWEFFAHVLASDLADIQGGTTAEGIHLGAMAGSIDLVQRCFTGLETRDDRLIFAPCWPRELGTLTFAIIYHGHRLTVRIDADYMDISSDTDGARSITVECRGRTAELATGHSVRLPAAGG</sequence>
<dbReference type="Gene3D" id="3.30.70.1020">
    <property type="entry name" value="Trehalose-6-phosphate phosphatase related protein, domain 2"/>
    <property type="match status" value="1"/>
</dbReference>
<dbReference type="InterPro" id="IPR037018">
    <property type="entry name" value="GH65_N"/>
</dbReference>
<dbReference type="NCBIfam" id="TIGR00685">
    <property type="entry name" value="T6PP"/>
    <property type="match status" value="1"/>
</dbReference>
<dbReference type="EMBL" id="JAAXPE010000064">
    <property type="protein sequence ID" value="NKY89822.1"/>
    <property type="molecule type" value="Genomic_DNA"/>
</dbReference>
<accession>A0A7X6M432</accession>
<dbReference type="Pfam" id="PF00702">
    <property type="entry name" value="Hydrolase"/>
    <property type="match status" value="1"/>
</dbReference>
<dbReference type="InterPro" id="IPR012341">
    <property type="entry name" value="6hp_glycosidase-like_sf"/>
</dbReference>
<feature type="domain" description="Glycoside hydrolase family 65 C-terminal" evidence="4">
    <location>
        <begin position="1223"/>
        <end position="1286"/>
    </location>
</feature>
<dbReference type="PANTHER" id="PTHR11051">
    <property type="entry name" value="GLYCOSYL HYDROLASE-RELATED"/>
    <property type="match status" value="1"/>
</dbReference>
<evidence type="ECO:0000256" key="1">
    <source>
        <dbReference type="ARBA" id="ARBA00023295"/>
    </source>
</evidence>
<dbReference type="InterPro" id="IPR005195">
    <property type="entry name" value="Glyco_hydro_65_M"/>
</dbReference>
<evidence type="ECO:0000256" key="2">
    <source>
        <dbReference type="SAM" id="MobiDB-lite"/>
    </source>
</evidence>
<dbReference type="Gene3D" id="2.70.98.40">
    <property type="entry name" value="Glycoside hydrolase, family 65, N-terminal domain"/>
    <property type="match status" value="1"/>
</dbReference>
<feature type="region of interest" description="Disordered" evidence="2">
    <location>
        <begin position="904"/>
        <end position="925"/>
    </location>
</feature>
<dbReference type="InterPro" id="IPR008928">
    <property type="entry name" value="6-hairpin_glycosidase_sf"/>
</dbReference>
<dbReference type="GO" id="GO:0004553">
    <property type="term" value="F:hydrolase activity, hydrolyzing O-glycosyl compounds"/>
    <property type="evidence" value="ECO:0007669"/>
    <property type="project" value="TreeGrafter"/>
</dbReference>
<evidence type="ECO:0000259" key="5">
    <source>
        <dbReference type="Pfam" id="PF03636"/>
    </source>
</evidence>
<dbReference type="SUPFAM" id="SSF48208">
    <property type="entry name" value="Six-hairpin glycosidases"/>
    <property type="match status" value="1"/>
</dbReference>
<feature type="domain" description="Glycoside hydrolase family 65 N-terminal" evidence="5">
    <location>
        <begin position="511"/>
        <end position="764"/>
    </location>
</feature>
<dbReference type="PANTHER" id="PTHR11051:SF8">
    <property type="entry name" value="PROTEIN-GLUCOSYLGALACTOSYLHYDROXYLYSINE GLUCOSIDASE"/>
    <property type="match status" value="1"/>
</dbReference>
<dbReference type="InterPro" id="IPR003337">
    <property type="entry name" value="Trehalose_PPase"/>
</dbReference>
<dbReference type="SUPFAM" id="SSF56784">
    <property type="entry name" value="HAD-like"/>
    <property type="match status" value="2"/>
</dbReference>
<reference evidence="6 7" key="1">
    <citation type="submission" date="2020-04" db="EMBL/GenBank/DDBJ databases">
        <title>MicrobeNet Type strains.</title>
        <authorList>
            <person name="Nicholson A.C."/>
        </authorList>
    </citation>
    <scope>NUCLEOTIDE SEQUENCE [LARGE SCALE GENOMIC DNA]</scope>
    <source>
        <strain evidence="6 7">DSM 44445</strain>
    </source>
</reference>
<name>A0A7X6M432_9NOCA</name>
<dbReference type="InterPro" id="IPR005196">
    <property type="entry name" value="Glyco_hydro_65_N"/>
</dbReference>
<evidence type="ECO:0000313" key="6">
    <source>
        <dbReference type="EMBL" id="NKY89822.1"/>
    </source>
</evidence>
<organism evidence="6 7">
    <name type="scientific">Nocardia veterana</name>
    <dbReference type="NCBI Taxonomy" id="132249"/>
    <lineage>
        <taxon>Bacteria</taxon>
        <taxon>Bacillati</taxon>
        <taxon>Actinomycetota</taxon>
        <taxon>Actinomycetes</taxon>
        <taxon>Mycobacteriales</taxon>
        <taxon>Nocardiaceae</taxon>
        <taxon>Nocardia</taxon>
    </lineage>
</organism>
<dbReference type="Gene3D" id="2.60.420.10">
    <property type="entry name" value="Maltose phosphorylase, domain 3"/>
    <property type="match status" value="1"/>
</dbReference>
<dbReference type="Pfam" id="PF03632">
    <property type="entry name" value="Glyco_hydro_65m"/>
    <property type="match status" value="1"/>
</dbReference>
<dbReference type="Pfam" id="PF03633">
    <property type="entry name" value="Glyco_hydro_65C"/>
    <property type="match status" value="1"/>
</dbReference>
<dbReference type="GO" id="GO:0030246">
    <property type="term" value="F:carbohydrate binding"/>
    <property type="evidence" value="ECO:0007669"/>
    <property type="project" value="InterPro"/>
</dbReference>
<comment type="caution">
    <text evidence="6">The sequence shown here is derived from an EMBL/GenBank/DDBJ whole genome shotgun (WGS) entry which is preliminary data.</text>
</comment>
<dbReference type="FunFam" id="1.50.10.10:FF:000053">
    <property type="entry name" value="Putative glycosyl hydrolase"/>
    <property type="match status" value="1"/>
</dbReference>
<dbReference type="EC" id="3.1.3.12" evidence="6"/>
<feature type="domain" description="Glycoside hydrolase family 65 central catalytic" evidence="3">
    <location>
        <begin position="818"/>
        <end position="1213"/>
    </location>
</feature>
<dbReference type="GO" id="GO:0016757">
    <property type="term" value="F:glycosyltransferase activity"/>
    <property type="evidence" value="ECO:0007669"/>
    <property type="project" value="UniProtKB-ARBA"/>
</dbReference>
<dbReference type="Gene3D" id="1.10.150.240">
    <property type="entry name" value="Putative phosphatase, domain 2"/>
    <property type="match status" value="1"/>
</dbReference>
<dbReference type="Pfam" id="PF02358">
    <property type="entry name" value="Trehalose_PPase"/>
    <property type="match status" value="1"/>
</dbReference>
<protein>
    <submittedName>
        <fullName evidence="6">Trehalose-phosphatase</fullName>
        <ecNumber evidence="6">3.1.3.12</ecNumber>
    </submittedName>
</protein>
<keyword evidence="7" id="KW-1185">Reference proteome</keyword>
<dbReference type="Gene3D" id="1.50.10.10">
    <property type="match status" value="1"/>
</dbReference>
<proteinExistence type="predicted"/>
<dbReference type="InterPro" id="IPR011013">
    <property type="entry name" value="Gal_mutarotase_sf_dom"/>
</dbReference>
<dbReference type="InterPro" id="IPR023198">
    <property type="entry name" value="PGP-like_dom2"/>
</dbReference>
<dbReference type="GO" id="GO:0004805">
    <property type="term" value="F:trehalose-phosphatase activity"/>
    <property type="evidence" value="ECO:0007669"/>
    <property type="project" value="UniProtKB-EC"/>
</dbReference>
<dbReference type="InterPro" id="IPR023214">
    <property type="entry name" value="HAD_sf"/>
</dbReference>
<keyword evidence="6" id="KW-0378">Hydrolase</keyword>
<dbReference type="Proteomes" id="UP000523447">
    <property type="component" value="Unassembled WGS sequence"/>
</dbReference>
<dbReference type="CDD" id="cd01627">
    <property type="entry name" value="HAD_TPP"/>
    <property type="match status" value="1"/>
</dbReference>
<dbReference type="Pfam" id="PF03636">
    <property type="entry name" value="Glyco_hydro_65N"/>
    <property type="match status" value="1"/>
</dbReference>
<evidence type="ECO:0000313" key="7">
    <source>
        <dbReference type="Proteomes" id="UP000523447"/>
    </source>
</evidence>
<dbReference type="InterPro" id="IPR006379">
    <property type="entry name" value="HAD-SF_hydro_IIB"/>
</dbReference>
<evidence type="ECO:0000259" key="3">
    <source>
        <dbReference type="Pfam" id="PF03632"/>
    </source>
</evidence>
<evidence type="ECO:0000259" key="4">
    <source>
        <dbReference type="Pfam" id="PF03633"/>
    </source>
</evidence>
<dbReference type="InterPro" id="IPR005194">
    <property type="entry name" value="Glyco_hydro_65_C"/>
</dbReference>
<dbReference type="GO" id="GO:0005992">
    <property type="term" value="P:trehalose biosynthetic process"/>
    <property type="evidence" value="ECO:0007669"/>
    <property type="project" value="InterPro"/>
</dbReference>
<keyword evidence="1" id="KW-0326">Glycosidase</keyword>
<dbReference type="NCBIfam" id="TIGR01484">
    <property type="entry name" value="HAD-SF-IIB"/>
    <property type="match status" value="1"/>
</dbReference>
<dbReference type="NCBIfam" id="TIGR01509">
    <property type="entry name" value="HAD-SF-IA-v3"/>
    <property type="match status" value="1"/>
</dbReference>
<dbReference type="SUPFAM" id="SSF74650">
    <property type="entry name" value="Galactose mutarotase-like"/>
    <property type="match status" value="1"/>
</dbReference>
<gene>
    <name evidence="6" type="primary">otsB</name>
    <name evidence="6" type="ORF">HGA07_30085</name>
</gene>
<dbReference type="Gene3D" id="3.40.50.1000">
    <property type="entry name" value="HAD superfamily/HAD-like"/>
    <property type="match status" value="2"/>
</dbReference>
<dbReference type="InterPro" id="IPR006439">
    <property type="entry name" value="HAD-SF_hydro_IA"/>
</dbReference>